<protein>
    <submittedName>
        <fullName evidence="1">Uncharacterized protein</fullName>
    </submittedName>
</protein>
<dbReference type="Proteomes" id="UP001497535">
    <property type="component" value="Unassembled WGS sequence"/>
</dbReference>
<sequence length="181" mass="20779">MSIPPPPPQNTTSNTNLNSITVNPPIELLVDELYKCAHPPPSYSKATRNNNNLSTIRRALSENQPRELTFISPFGGSLCRIFPSLSTTNNPPTEESPPIYTRNVSEIDTREFNSNNINYCCCRSKYKLILIKNNHFFNFLAFQFLHFQSPNKKRFFSGFICFLFILIIISLFVILDRLLLD</sequence>
<name>A0ACB0ZBW5_MELEN</name>
<accession>A0ACB0ZBW5</accession>
<evidence type="ECO:0000313" key="1">
    <source>
        <dbReference type="EMBL" id="CAK5076485.1"/>
    </source>
</evidence>
<evidence type="ECO:0000313" key="2">
    <source>
        <dbReference type="Proteomes" id="UP001497535"/>
    </source>
</evidence>
<gene>
    <name evidence="1" type="ORF">MENTE1834_LOCUS23351</name>
</gene>
<reference evidence="1" key="1">
    <citation type="submission" date="2023-11" db="EMBL/GenBank/DDBJ databases">
        <authorList>
            <person name="Poullet M."/>
        </authorList>
    </citation>
    <scope>NUCLEOTIDE SEQUENCE</scope>
    <source>
        <strain evidence="1">E1834</strain>
    </source>
</reference>
<comment type="caution">
    <text evidence="1">The sequence shown here is derived from an EMBL/GenBank/DDBJ whole genome shotgun (WGS) entry which is preliminary data.</text>
</comment>
<keyword evidence="2" id="KW-1185">Reference proteome</keyword>
<organism evidence="1 2">
    <name type="scientific">Meloidogyne enterolobii</name>
    <name type="common">Root-knot nematode worm</name>
    <name type="synonym">Meloidogyne mayaguensis</name>
    <dbReference type="NCBI Taxonomy" id="390850"/>
    <lineage>
        <taxon>Eukaryota</taxon>
        <taxon>Metazoa</taxon>
        <taxon>Ecdysozoa</taxon>
        <taxon>Nematoda</taxon>
        <taxon>Chromadorea</taxon>
        <taxon>Rhabditida</taxon>
        <taxon>Tylenchina</taxon>
        <taxon>Tylenchomorpha</taxon>
        <taxon>Tylenchoidea</taxon>
        <taxon>Meloidogynidae</taxon>
        <taxon>Meloidogyninae</taxon>
        <taxon>Meloidogyne</taxon>
    </lineage>
</organism>
<dbReference type="EMBL" id="CAVMJV010000030">
    <property type="protein sequence ID" value="CAK5076485.1"/>
    <property type="molecule type" value="Genomic_DNA"/>
</dbReference>
<proteinExistence type="predicted"/>